<dbReference type="Proteomes" id="UP001225644">
    <property type="component" value="Unassembled WGS sequence"/>
</dbReference>
<organism evidence="1 2">
    <name type="scientific">Desulfofundulus luciae</name>
    <dbReference type="NCBI Taxonomy" id="74702"/>
    <lineage>
        <taxon>Bacteria</taxon>
        <taxon>Bacillati</taxon>
        <taxon>Bacillota</taxon>
        <taxon>Clostridia</taxon>
        <taxon>Eubacteriales</taxon>
        <taxon>Peptococcaceae</taxon>
        <taxon>Desulfofundulus</taxon>
    </lineage>
</organism>
<name>A0ABU0B0Z2_9FIRM</name>
<reference evidence="1 2" key="1">
    <citation type="submission" date="2023-07" db="EMBL/GenBank/DDBJ databases">
        <title>Genomic Encyclopedia of Type Strains, Phase IV (KMG-IV): sequencing the most valuable type-strain genomes for metagenomic binning, comparative biology and taxonomic classification.</title>
        <authorList>
            <person name="Goeker M."/>
        </authorList>
    </citation>
    <scope>NUCLEOTIDE SEQUENCE [LARGE SCALE GENOMIC DNA]</scope>
    <source>
        <strain evidence="1 2">DSM 12396</strain>
    </source>
</reference>
<sequence length="99" mass="11401">MVISVEHVLTERERQLAELFFRCLVQASKYGPVDVGAFIHSFREYLYGSFVPPDRQRPLRQFRCLNCGVEFSAVKADRLFCNASCAAAWNSKNRARKRA</sequence>
<gene>
    <name evidence="1" type="ORF">J2Z49_001505</name>
</gene>
<accession>A0ABU0B0Z2</accession>
<keyword evidence="2" id="KW-1185">Reference proteome</keyword>
<comment type="caution">
    <text evidence="1">The sequence shown here is derived from an EMBL/GenBank/DDBJ whole genome shotgun (WGS) entry which is preliminary data.</text>
</comment>
<dbReference type="EMBL" id="JAUSUX010000009">
    <property type="protein sequence ID" value="MDQ0286391.1"/>
    <property type="molecule type" value="Genomic_DNA"/>
</dbReference>
<evidence type="ECO:0000313" key="1">
    <source>
        <dbReference type="EMBL" id="MDQ0286391.1"/>
    </source>
</evidence>
<protein>
    <recommendedName>
        <fullName evidence="3">Transcriptional regulator</fullName>
    </recommendedName>
</protein>
<evidence type="ECO:0008006" key="3">
    <source>
        <dbReference type="Google" id="ProtNLM"/>
    </source>
</evidence>
<proteinExistence type="predicted"/>
<evidence type="ECO:0000313" key="2">
    <source>
        <dbReference type="Proteomes" id="UP001225644"/>
    </source>
</evidence>